<dbReference type="EMBL" id="CAADEZ010000115">
    <property type="protein sequence ID" value="VFJ53505.1"/>
    <property type="molecule type" value="Genomic_DNA"/>
</dbReference>
<feature type="chain" id="PRO_5036113456" description="DUF5667 domain-containing protein" evidence="2">
    <location>
        <begin position="22"/>
        <end position="229"/>
    </location>
</feature>
<reference evidence="5" key="1">
    <citation type="submission" date="2019-02" db="EMBL/GenBank/DDBJ databases">
        <authorList>
            <person name="Gruber-Vodicka R. H."/>
            <person name="Seah K. B. B."/>
        </authorList>
    </citation>
    <scope>NUCLEOTIDE SEQUENCE</scope>
    <source>
        <strain evidence="4">BECK_BZ163</strain>
        <strain evidence="5">BECK_BZ164</strain>
        <strain evidence="3">BECK_BZ165</strain>
    </source>
</reference>
<accession>A0A450VNH4</accession>
<evidence type="ECO:0000313" key="4">
    <source>
        <dbReference type="EMBL" id="VFJ53505.1"/>
    </source>
</evidence>
<name>A0A450VNH4_9GAMM</name>
<organism evidence="5">
    <name type="scientific">Candidatus Kentrum sp. FM</name>
    <dbReference type="NCBI Taxonomy" id="2126340"/>
    <lineage>
        <taxon>Bacteria</taxon>
        <taxon>Pseudomonadati</taxon>
        <taxon>Pseudomonadota</taxon>
        <taxon>Gammaproteobacteria</taxon>
        <taxon>Candidatus Kentrum</taxon>
    </lineage>
</organism>
<sequence>MTIGIRTIFIALIFIAFPCLAQEPAQQSAQEPYEFSAADVAAKLSAMLGDEGNAQVYEDSLRRLEQASEAFSPKEKQAVLERLKAEETTIEQAEADFDKMMADIQQTQDLGDPDGEFVQFMNKMQLKASEEASAAEKDRDSEFVKAFTTLAGEFEKIRDRAIEARNQAIPAIDFLKQNKRKYVRAKKLRAFAQISLIADEAVSKAEEQSQAVRAAASALRNALDPAMPR</sequence>
<feature type="coiled-coil region" evidence="1">
    <location>
        <begin position="76"/>
        <end position="110"/>
    </location>
</feature>
<evidence type="ECO:0000256" key="2">
    <source>
        <dbReference type="SAM" id="SignalP"/>
    </source>
</evidence>
<gene>
    <name evidence="4" type="ORF">BECKFM1743A_GA0114220_101158</name>
    <name evidence="5" type="ORF">BECKFM1743B_GA0114221_1001410</name>
    <name evidence="3" type="ORF">BECKFM1743C_GA0114222_100148</name>
</gene>
<keyword evidence="1" id="KW-0175">Coiled coil</keyword>
<dbReference type="EMBL" id="CAADFA010000014">
    <property type="protein sequence ID" value="VFJ44633.1"/>
    <property type="molecule type" value="Genomic_DNA"/>
</dbReference>
<protein>
    <recommendedName>
        <fullName evidence="6">DUF5667 domain-containing protein</fullName>
    </recommendedName>
</protein>
<feature type="signal peptide" evidence="2">
    <location>
        <begin position="1"/>
        <end position="21"/>
    </location>
</feature>
<evidence type="ECO:0008006" key="6">
    <source>
        <dbReference type="Google" id="ProtNLM"/>
    </source>
</evidence>
<evidence type="ECO:0000313" key="3">
    <source>
        <dbReference type="EMBL" id="VFJ44633.1"/>
    </source>
</evidence>
<dbReference type="EMBL" id="CAADFL010000014">
    <property type="protein sequence ID" value="VFK06335.1"/>
    <property type="molecule type" value="Genomic_DNA"/>
</dbReference>
<evidence type="ECO:0000256" key="1">
    <source>
        <dbReference type="SAM" id="Coils"/>
    </source>
</evidence>
<proteinExistence type="predicted"/>
<evidence type="ECO:0000313" key="5">
    <source>
        <dbReference type="EMBL" id="VFK06335.1"/>
    </source>
</evidence>
<dbReference type="AlphaFoldDB" id="A0A450VNH4"/>
<keyword evidence="2" id="KW-0732">Signal</keyword>